<name>A0A8H8UGU4_9HELO</name>
<comment type="caution">
    <text evidence="2">The sequence shown here is derived from an EMBL/GenBank/DDBJ whole genome shotgun (WGS) entry which is preliminary data.</text>
</comment>
<organism evidence="2 3">
    <name type="scientific">Lachnellula occidentalis</name>
    <dbReference type="NCBI Taxonomy" id="215460"/>
    <lineage>
        <taxon>Eukaryota</taxon>
        <taxon>Fungi</taxon>
        <taxon>Dikarya</taxon>
        <taxon>Ascomycota</taxon>
        <taxon>Pezizomycotina</taxon>
        <taxon>Leotiomycetes</taxon>
        <taxon>Helotiales</taxon>
        <taxon>Lachnaceae</taxon>
        <taxon>Lachnellula</taxon>
    </lineage>
</organism>
<dbReference type="AlphaFoldDB" id="A0A8H8UGU4"/>
<dbReference type="Proteomes" id="UP000443090">
    <property type="component" value="Unassembled WGS sequence"/>
</dbReference>
<feature type="region of interest" description="Disordered" evidence="1">
    <location>
        <begin position="1"/>
        <end position="26"/>
    </location>
</feature>
<dbReference type="OrthoDB" id="3561474at2759"/>
<keyword evidence="3" id="KW-1185">Reference proteome</keyword>
<reference evidence="2 3" key="1">
    <citation type="submission" date="2018-05" db="EMBL/GenBank/DDBJ databases">
        <title>Genome sequencing and assembly of the regulated plant pathogen Lachnellula willkommii and related sister species for the development of diagnostic species identification markers.</title>
        <authorList>
            <person name="Giroux E."/>
            <person name="Bilodeau G."/>
        </authorList>
    </citation>
    <scope>NUCLEOTIDE SEQUENCE [LARGE SCALE GENOMIC DNA]</scope>
    <source>
        <strain evidence="2 3">CBS 160.35</strain>
    </source>
</reference>
<sequence>MSDHSSQNTSQQRTPPQNTQPAPLTTENLAQIQQAHLNLETYLQQDQNFERVPLGLATDRGAGHVTAMTSIEQWRQGRRGGN</sequence>
<gene>
    <name evidence="2" type="ORF">LOCC1_G003838</name>
</gene>
<protein>
    <submittedName>
        <fullName evidence="2">Uncharacterized protein</fullName>
    </submittedName>
</protein>
<evidence type="ECO:0000313" key="3">
    <source>
        <dbReference type="Proteomes" id="UP000443090"/>
    </source>
</evidence>
<evidence type="ECO:0000256" key="1">
    <source>
        <dbReference type="SAM" id="MobiDB-lite"/>
    </source>
</evidence>
<evidence type="ECO:0000313" key="2">
    <source>
        <dbReference type="EMBL" id="TVY43634.1"/>
    </source>
</evidence>
<accession>A0A8H8UGU4</accession>
<proteinExistence type="predicted"/>
<dbReference type="EMBL" id="QGMI01000272">
    <property type="protein sequence ID" value="TVY43634.1"/>
    <property type="molecule type" value="Genomic_DNA"/>
</dbReference>